<dbReference type="Proteomes" id="UP000054018">
    <property type="component" value="Unassembled WGS sequence"/>
</dbReference>
<organism evidence="3 4">
    <name type="scientific">Pisolithus microcarpus 441</name>
    <dbReference type="NCBI Taxonomy" id="765257"/>
    <lineage>
        <taxon>Eukaryota</taxon>
        <taxon>Fungi</taxon>
        <taxon>Dikarya</taxon>
        <taxon>Basidiomycota</taxon>
        <taxon>Agaricomycotina</taxon>
        <taxon>Agaricomycetes</taxon>
        <taxon>Agaricomycetidae</taxon>
        <taxon>Boletales</taxon>
        <taxon>Sclerodermatineae</taxon>
        <taxon>Pisolithaceae</taxon>
        <taxon>Pisolithus</taxon>
    </lineage>
</organism>
<gene>
    <name evidence="3" type="ORF">PISMIDRAFT_320776</name>
</gene>
<feature type="non-terminal residue" evidence="3">
    <location>
        <position position="724"/>
    </location>
</feature>
<dbReference type="PROSITE" id="PS50837">
    <property type="entry name" value="NACHT"/>
    <property type="match status" value="1"/>
</dbReference>
<evidence type="ECO:0000256" key="1">
    <source>
        <dbReference type="ARBA" id="ARBA00022737"/>
    </source>
</evidence>
<dbReference type="Gene3D" id="3.40.50.300">
    <property type="entry name" value="P-loop containing nucleotide triphosphate hydrolases"/>
    <property type="match status" value="1"/>
</dbReference>
<protein>
    <recommendedName>
        <fullName evidence="2">NACHT domain-containing protein</fullName>
    </recommendedName>
</protein>
<dbReference type="AlphaFoldDB" id="A0A0C9XT99"/>
<keyword evidence="4" id="KW-1185">Reference proteome</keyword>
<keyword evidence="1" id="KW-0677">Repeat</keyword>
<dbReference type="SUPFAM" id="SSF52540">
    <property type="entry name" value="P-loop containing nucleoside triphosphate hydrolases"/>
    <property type="match status" value="1"/>
</dbReference>
<dbReference type="OrthoDB" id="3267051at2759"/>
<accession>A0A0C9XT99</accession>
<proteinExistence type="predicted"/>
<evidence type="ECO:0000259" key="2">
    <source>
        <dbReference type="PROSITE" id="PS50837"/>
    </source>
</evidence>
<name>A0A0C9XT99_9AGAM</name>
<dbReference type="STRING" id="765257.A0A0C9XT99"/>
<dbReference type="InterPro" id="IPR056884">
    <property type="entry name" value="NPHP3-like_N"/>
</dbReference>
<dbReference type="EMBL" id="KN833887">
    <property type="protein sequence ID" value="KIK15540.1"/>
    <property type="molecule type" value="Genomic_DNA"/>
</dbReference>
<dbReference type="HOGENOM" id="CLU_000288_6_0_1"/>
<feature type="non-terminal residue" evidence="3">
    <location>
        <position position="1"/>
    </location>
</feature>
<evidence type="ECO:0000313" key="3">
    <source>
        <dbReference type="EMBL" id="KIK15540.1"/>
    </source>
</evidence>
<reference evidence="3 4" key="1">
    <citation type="submission" date="2014-04" db="EMBL/GenBank/DDBJ databases">
        <authorList>
            <consortium name="DOE Joint Genome Institute"/>
            <person name="Kuo A."/>
            <person name="Kohler A."/>
            <person name="Costa M.D."/>
            <person name="Nagy L.G."/>
            <person name="Floudas D."/>
            <person name="Copeland A."/>
            <person name="Barry K.W."/>
            <person name="Cichocki N."/>
            <person name="Veneault-Fourrey C."/>
            <person name="LaButti K."/>
            <person name="Lindquist E.A."/>
            <person name="Lipzen A."/>
            <person name="Lundell T."/>
            <person name="Morin E."/>
            <person name="Murat C."/>
            <person name="Sun H."/>
            <person name="Tunlid A."/>
            <person name="Henrissat B."/>
            <person name="Grigoriev I.V."/>
            <person name="Hibbett D.S."/>
            <person name="Martin F."/>
            <person name="Nordberg H.P."/>
            <person name="Cantor M.N."/>
            <person name="Hua S.X."/>
        </authorList>
    </citation>
    <scope>NUCLEOTIDE SEQUENCE [LARGE SCALE GENOMIC DNA]</scope>
    <source>
        <strain evidence="3 4">441</strain>
    </source>
</reference>
<feature type="domain" description="NACHT" evidence="2">
    <location>
        <begin position="181"/>
        <end position="330"/>
    </location>
</feature>
<dbReference type="PANTHER" id="PTHR10039:SF17">
    <property type="entry name" value="FUNGAL STAND N-TERMINAL GOODBYE DOMAIN-CONTAINING PROTEIN-RELATED"/>
    <property type="match status" value="1"/>
</dbReference>
<sequence>VTSLSNVHPYVQFALGILTAASQLLIDQANLDSEVFGLLNTVKDLYEFLMEKDTLENIDSMKETLRKISQEMSATALFVVKYCRKQNFLVRIGDRLVSDPQTVARGHIKNLGDLMQQYRDRTMRDIQINMYHVLEDLNLEGMAYAAGAGLNMTKKCLDGTRTEILKDITHWITTRDENAPRILWLHGQAGRGKSAIAHTIGSLIQDMGAPGACFCFAHDRQSERREEKILTTIARDLADRSPAFRRALSNIVSNNLALKTTCDVVQQWNRFILQPLSKISGEIVGNVVVIIDALDESGPDTSRTHILRLLTSADAAGLPTNFRILLTSRPLPDIVRAMAAVPHVKAASLDNTPWELVERDIKVFLSKGLEGLPGIGVEEVQNIVNKSDGLFEWARVACEFIRPSKAGATPKENYDDLMALEDEEGRTLLDTTYFTILKTGIPRTGTRFKRYRSVMRQVVMTLEPLTMAALNCIRKNFPNERDHYDINLILEFMSAVLGGVVDRSSPVRPLHASFYDFLMDPLRSGDYSIDISDAKDLAIATLRILRDNLQFNICGLESSYLANVEVSDLPERIEKKIPCHLSYSCQFWGQHLEKTEVDLVLAGQVRDIVGSEKILFWMEILSLLGRVGKGLSVLSSVRRWLLKGNSDFEDTLTLAEDGIKFIENFISPMLCSTPHIYVSALPFIPLNTLLSAVVMPKLQCSARINVGGLKTWPAEQLLLQGHTW</sequence>
<evidence type="ECO:0000313" key="4">
    <source>
        <dbReference type="Proteomes" id="UP000054018"/>
    </source>
</evidence>
<reference evidence="4" key="2">
    <citation type="submission" date="2015-01" db="EMBL/GenBank/DDBJ databases">
        <title>Evolutionary Origins and Diversification of the Mycorrhizal Mutualists.</title>
        <authorList>
            <consortium name="DOE Joint Genome Institute"/>
            <consortium name="Mycorrhizal Genomics Consortium"/>
            <person name="Kohler A."/>
            <person name="Kuo A."/>
            <person name="Nagy L.G."/>
            <person name="Floudas D."/>
            <person name="Copeland A."/>
            <person name="Barry K.W."/>
            <person name="Cichocki N."/>
            <person name="Veneault-Fourrey C."/>
            <person name="LaButti K."/>
            <person name="Lindquist E.A."/>
            <person name="Lipzen A."/>
            <person name="Lundell T."/>
            <person name="Morin E."/>
            <person name="Murat C."/>
            <person name="Riley R."/>
            <person name="Ohm R."/>
            <person name="Sun H."/>
            <person name="Tunlid A."/>
            <person name="Henrissat B."/>
            <person name="Grigoriev I.V."/>
            <person name="Hibbett D.S."/>
            <person name="Martin F."/>
        </authorList>
    </citation>
    <scope>NUCLEOTIDE SEQUENCE [LARGE SCALE GENOMIC DNA]</scope>
    <source>
        <strain evidence="4">441</strain>
    </source>
</reference>
<dbReference type="InterPro" id="IPR007111">
    <property type="entry name" value="NACHT_NTPase"/>
</dbReference>
<dbReference type="PANTHER" id="PTHR10039">
    <property type="entry name" value="AMELOGENIN"/>
    <property type="match status" value="1"/>
</dbReference>
<dbReference type="InterPro" id="IPR027417">
    <property type="entry name" value="P-loop_NTPase"/>
</dbReference>
<dbReference type="Pfam" id="PF24883">
    <property type="entry name" value="NPHP3_N"/>
    <property type="match status" value="1"/>
</dbReference>